<evidence type="ECO:0000256" key="6">
    <source>
        <dbReference type="SAM" id="Phobius"/>
    </source>
</evidence>
<feature type="transmembrane region" description="Helical" evidence="6">
    <location>
        <begin position="156"/>
        <end position="179"/>
    </location>
</feature>
<proteinExistence type="predicted"/>
<keyword evidence="4 6" id="KW-1133">Transmembrane helix</keyword>
<organism evidence="7 8">
    <name type="scientific">Paenibacillus pectinilyticus</name>
    <dbReference type="NCBI Taxonomy" id="512399"/>
    <lineage>
        <taxon>Bacteria</taxon>
        <taxon>Bacillati</taxon>
        <taxon>Bacillota</taxon>
        <taxon>Bacilli</taxon>
        <taxon>Bacillales</taxon>
        <taxon>Paenibacillaceae</taxon>
        <taxon>Paenibacillus</taxon>
    </lineage>
</organism>
<sequence>MSNEHLSHGIGVHSDLLLILLALSAIILYLYAAVNSSRTYRRWPVTRTLYWFLGTLCALLSIAGPLAHLSHMDFTAHMLGHLLLGMLAPLFIALSAPVTLILRTLPVRLSRRLARILRSLPFRIVSDPYVASLFNIGGLFILYTTDLYARMHHSSILFLFVHLHVFSAGYLFTISVIYIDKPSHQTSFVYRSIAFVITMAAHGILSKYMYANSPEGISAIQAENGVKLMYYGGDAIDICILIIFFTHWFKAVHPRHALPPIKVELYNSIK</sequence>
<keyword evidence="2" id="KW-1003">Cell membrane</keyword>
<feature type="transmembrane region" description="Helical" evidence="6">
    <location>
        <begin position="16"/>
        <end position="36"/>
    </location>
</feature>
<comment type="caution">
    <text evidence="7">The sequence shown here is derived from an EMBL/GenBank/DDBJ whole genome shotgun (WGS) entry which is preliminary data.</text>
</comment>
<dbReference type="AlphaFoldDB" id="A0A1C1A1E8"/>
<evidence type="ECO:0000313" key="7">
    <source>
        <dbReference type="EMBL" id="OCT14348.1"/>
    </source>
</evidence>
<accession>A0A1C1A1E8</accession>
<feature type="transmembrane region" description="Helical" evidence="6">
    <location>
        <begin position="48"/>
        <end position="67"/>
    </location>
</feature>
<feature type="transmembrane region" description="Helical" evidence="6">
    <location>
        <begin position="228"/>
        <end position="249"/>
    </location>
</feature>
<evidence type="ECO:0000313" key="8">
    <source>
        <dbReference type="Proteomes" id="UP000093309"/>
    </source>
</evidence>
<dbReference type="GO" id="GO:0005886">
    <property type="term" value="C:plasma membrane"/>
    <property type="evidence" value="ECO:0007669"/>
    <property type="project" value="UniProtKB-SubCell"/>
</dbReference>
<evidence type="ECO:0000256" key="3">
    <source>
        <dbReference type="ARBA" id="ARBA00022692"/>
    </source>
</evidence>
<evidence type="ECO:0000256" key="4">
    <source>
        <dbReference type="ARBA" id="ARBA00022989"/>
    </source>
</evidence>
<keyword evidence="5 6" id="KW-0472">Membrane</keyword>
<gene>
    <name evidence="7" type="ORF">A8709_26350</name>
</gene>
<evidence type="ECO:0000256" key="1">
    <source>
        <dbReference type="ARBA" id="ARBA00004651"/>
    </source>
</evidence>
<feature type="transmembrane region" description="Helical" evidence="6">
    <location>
        <begin position="122"/>
        <end position="144"/>
    </location>
</feature>
<dbReference type="Pfam" id="PF09678">
    <property type="entry name" value="Caa3_CtaG"/>
    <property type="match status" value="1"/>
</dbReference>
<dbReference type="Proteomes" id="UP000093309">
    <property type="component" value="Unassembled WGS sequence"/>
</dbReference>
<feature type="transmembrane region" description="Helical" evidence="6">
    <location>
        <begin position="79"/>
        <end position="102"/>
    </location>
</feature>
<protein>
    <recommendedName>
        <fullName evidence="9">Cytochrome c oxidase assembly protein</fullName>
    </recommendedName>
</protein>
<name>A0A1C1A1E8_9BACL</name>
<keyword evidence="8" id="KW-1185">Reference proteome</keyword>
<keyword evidence="3 6" id="KW-0812">Transmembrane</keyword>
<reference evidence="8" key="1">
    <citation type="submission" date="2016-05" db="EMBL/GenBank/DDBJ databases">
        <title>Paenibacillus oryzae. sp. nov., isolated from the rice root.</title>
        <authorList>
            <person name="Zhang J."/>
            <person name="Zhang X."/>
        </authorList>
    </citation>
    <scope>NUCLEOTIDE SEQUENCE [LARGE SCALE GENOMIC DNA]</scope>
    <source>
        <strain evidence="8">KCTC13222</strain>
    </source>
</reference>
<feature type="transmembrane region" description="Helical" evidence="6">
    <location>
        <begin position="188"/>
        <end position="208"/>
    </location>
</feature>
<evidence type="ECO:0000256" key="5">
    <source>
        <dbReference type="ARBA" id="ARBA00023136"/>
    </source>
</evidence>
<dbReference type="InterPro" id="IPR019108">
    <property type="entry name" value="Caa3_assmbl_CtaG-rel"/>
</dbReference>
<dbReference type="RefSeq" id="WP_065853200.1">
    <property type="nucleotide sequence ID" value="NZ_LYPC01000020.1"/>
</dbReference>
<comment type="subcellular location">
    <subcellularLocation>
        <location evidence="1">Cell membrane</location>
        <topology evidence="1">Multi-pass membrane protein</topology>
    </subcellularLocation>
</comment>
<evidence type="ECO:0008006" key="9">
    <source>
        <dbReference type="Google" id="ProtNLM"/>
    </source>
</evidence>
<dbReference type="STRING" id="512399.A8709_26350"/>
<evidence type="ECO:0000256" key="2">
    <source>
        <dbReference type="ARBA" id="ARBA00022475"/>
    </source>
</evidence>
<dbReference type="OrthoDB" id="5024156at2"/>
<dbReference type="EMBL" id="LYPC01000020">
    <property type="protein sequence ID" value="OCT14348.1"/>
    <property type="molecule type" value="Genomic_DNA"/>
</dbReference>